<dbReference type="Gene3D" id="3.40.50.200">
    <property type="entry name" value="Peptidase S8/S53 domain"/>
    <property type="match status" value="1"/>
</dbReference>
<protein>
    <submittedName>
        <fullName evidence="9">S8 family peptidase</fullName>
        <ecNumber evidence="9">3.4.-.-</ecNumber>
    </submittedName>
</protein>
<proteinExistence type="inferred from homology"/>
<dbReference type="InterPro" id="IPR036852">
    <property type="entry name" value="Peptidase_S8/S53_dom_sf"/>
</dbReference>
<dbReference type="InterPro" id="IPR022398">
    <property type="entry name" value="Peptidase_S8_His-AS"/>
</dbReference>
<evidence type="ECO:0000256" key="3">
    <source>
        <dbReference type="ARBA" id="ARBA00022801"/>
    </source>
</evidence>
<accession>A0ABW2YAZ2</accession>
<evidence type="ECO:0000256" key="7">
    <source>
        <dbReference type="SAM" id="SignalP"/>
    </source>
</evidence>
<keyword evidence="4 5" id="KW-0720">Serine protease</keyword>
<keyword evidence="10" id="KW-1185">Reference proteome</keyword>
<feature type="compositionally biased region" description="Basic and acidic residues" evidence="6">
    <location>
        <begin position="54"/>
        <end position="69"/>
    </location>
</feature>
<comment type="caution">
    <text evidence="9">The sequence shown here is derived from an EMBL/GenBank/DDBJ whole genome shotgun (WGS) entry which is preliminary data.</text>
</comment>
<dbReference type="InterPro" id="IPR050131">
    <property type="entry name" value="Peptidase_S8_subtilisin-like"/>
</dbReference>
<evidence type="ECO:0000256" key="4">
    <source>
        <dbReference type="ARBA" id="ARBA00022825"/>
    </source>
</evidence>
<feature type="domain" description="Peptidase S8/S53" evidence="8">
    <location>
        <begin position="177"/>
        <end position="468"/>
    </location>
</feature>
<evidence type="ECO:0000313" key="9">
    <source>
        <dbReference type="EMBL" id="MFD0725328.1"/>
    </source>
</evidence>
<feature type="active site" description="Charge relay system" evidence="5">
    <location>
        <position position="186"/>
    </location>
</feature>
<feature type="region of interest" description="Disordered" evidence="6">
    <location>
        <begin position="211"/>
        <end position="238"/>
    </location>
</feature>
<reference evidence="10" key="1">
    <citation type="journal article" date="2019" name="Int. J. Syst. Evol. Microbiol.">
        <title>The Global Catalogue of Microorganisms (GCM) 10K type strain sequencing project: providing services to taxonomists for standard genome sequencing and annotation.</title>
        <authorList>
            <consortium name="The Broad Institute Genomics Platform"/>
            <consortium name="The Broad Institute Genome Sequencing Center for Infectious Disease"/>
            <person name="Wu L."/>
            <person name="Ma J."/>
        </authorList>
    </citation>
    <scope>NUCLEOTIDE SEQUENCE [LARGE SCALE GENOMIC DNA]</scope>
    <source>
        <strain evidence="10">CCUG 55585</strain>
    </source>
</reference>
<feature type="signal peptide" evidence="7">
    <location>
        <begin position="1"/>
        <end position="31"/>
    </location>
</feature>
<feature type="active site" description="Charge relay system" evidence="5">
    <location>
        <position position="241"/>
    </location>
</feature>
<dbReference type="SUPFAM" id="SSF52743">
    <property type="entry name" value="Subtilisin-like"/>
    <property type="match status" value="1"/>
</dbReference>
<sequence length="482" mass="49840">MTKHRDTFLRLAPLGLAVLCALSGMPGQVVARDPGRIERAPAEEPQRFIVKYRSDSQEHRDAAARERSLHRAASAVQVRDPSARGGMRAIRLQHVRRMALGADVIVSSHALDRAAADTLMRRFATDPRVEYVEVDARMHPALEPNDPQYASAQWHYKAPITGRYGINAPLAWDRASGAGVVVAVLDTGSTVHSDMQGQTVPGYDFIADLKTAGDGNGRDADPSDPGDGASSGKCRGDSSWHGTHVAGTIAASTNNGAGVAGVARGARVQHVRVLGRCGGWTSDIADGIVWASGGSVAGAPANATPAKVLNLSLGGSGSCSTTYQTAINAAVSRGATVVVAAGNDSGDASRYQPSSCQNVIAVGASSPQGLRAIRPNWWSSNYGPAVDIAAPGMDVMSTVNTGRYAPGAEGYGAWDGTSMATPHVAGIVALMQSVRLAGAALSPAQVEQLLKANVTAFPSTPDRPIGTGIANADAAVRAAQAF</sequence>
<feature type="region of interest" description="Disordered" evidence="6">
    <location>
        <begin position="54"/>
        <end position="80"/>
    </location>
</feature>
<evidence type="ECO:0000259" key="8">
    <source>
        <dbReference type="Pfam" id="PF00082"/>
    </source>
</evidence>
<name>A0ABW2YAZ2_9GAMM</name>
<dbReference type="InterPro" id="IPR023828">
    <property type="entry name" value="Peptidase_S8_Ser-AS"/>
</dbReference>
<dbReference type="GO" id="GO:0016787">
    <property type="term" value="F:hydrolase activity"/>
    <property type="evidence" value="ECO:0007669"/>
    <property type="project" value="UniProtKB-KW"/>
</dbReference>
<dbReference type="PANTHER" id="PTHR43806">
    <property type="entry name" value="PEPTIDASE S8"/>
    <property type="match status" value="1"/>
</dbReference>
<dbReference type="InterPro" id="IPR000209">
    <property type="entry name" value="Peptidase_S8/S53_dom"/>
</dbReference>
<comment type="similarity">
    <text evidence="1 5">Belongs to the peptidase S8 family.</text>
</comment>
<dbReference type="RefSeq" id="WP_386822942.1">
    <property type="nucleotide sequence ID" value="NZ_JBHTIF010000001.1"/>
</dbReference>
<dbReference type="EMBL" id="JBHTIF010000001">
    <property type="protein sequence ID" value="MFD0725328.1"/>
    <property type="molecule type" value="Genomic_DNA"/>
</dbReference>
<dbReference type="PROSITE" id="PS00137">
    <property type="entry name" value="SUBTILASE_HIS"/>
    <property type="match status" value="1"/>
</dbReference>
<dbReference type="PANTHER" id="PTHR43806:SF11">
    <property type="entry name" value="CEREVISIN-RELATED"/>
    <property type="match status" value="1"/>
</dbReference>
<evidence type="ECO:0000313" key="10">
    <source>
        <dbReference type="Proteomes" id="UP001597110"/>
    </source>
</evidence>
<evidence type="ECO:0000256" key="1">
    <source>
        <dbReference type="ARBA" id="ARBA00011073"/>
    </source>
</evidence>
<gene>
    <name evidence="9" type="ORF">ACFQ0E_06890</name>
</gene>
<dbReference type="PROSITE" id="PS51892">
    <property type="entry name" value="SUBTILASE"/>
    <property type="match status" value="1"/>
</dbReference>
<dbReference type="InterPro" id="IPR034176">
    <property type="entry name" value="Peptidases_S8_13"/>
</dbReference>
<dbReference type="PROSITE" id="PS00138">
    <property type="entry name" value="SUBTILASE_SER"/>
    <property type="match status" value="1"/>
</dbReference>
<dbReference type="InterPro" id="IPR015500">
    <property type="entry name" value="Peptidase_S8_subtilisin-rel"/>
</dbReference>
<dbReference type="CDD" id="cd07496">
    <property type="entry name" value="Peptidases_S8_13"/>
    <property type="match status" value="1"/>
</dbReference>
<dbReference type="Pfam" id="PF00082">
    <property type="entry name" value="Peptidase_S8"/>
    <property type="match status" value="1"/>
</dbReference>
<keyword evidence="2 5" id="KW-0645">Protease</keyword>
<keyword evidence="3 5" id="KW-0378">Hydrolase</keyword>
<keyword evidence="7" id="KW-0732">Signal</keyword>
<evidence type="ECO:0000256" key="2">
    <source>
        <dbReference type="ARBA" id="ARBA00022670"/>
    </source>
</evidence>
<dbReference type="PRINTS" id="PR00723">
    <property type="entry name" value="SUBTILISIN"/>
</dbReference>
<feature type="active site" description="Charge relay system" evidence="5">
    <location>
        <position position="418"/>
    </location>
</feature>
<dbReference type="Proteomes" id="UP001597110">
    <property type="component" value="Unassembled WGS sequence"/>
</dbReference>
<feature type="chain" id="PRO_5045968336" evidence="7">
    <location>
        <begin position="32"/>
        <end position="482"/>
    </location>
</feature>
<organism evidence="9 10">
    <name type="scientific">Lysobacter brunescens</name>
    <dbReference type="NCBI Taxonomy" id="262323"/>
    <lineage>
        <taxon>Bacteria</taxon>
        <taxon>Pseudomonadati</taxon>
        <taxon>Pseudomonadota</taxon>
        <taxon>Gammaproteobacteria</taxon>
        <taxon>Lysobacterales</taxon>
        <taxon>Lysobacteraceae</taxon>
        <taxon>Lysobacter</taxon>
    </lineage>
</organism>
<evidence type="ECO:0000256" key="5">
    <source>
        <dbReference type="PROSITE-ProRule" id="PRU01240"/>
    </source>
</evidence>
<evidence type="ECO:0000256" key="6">
    <source>
        <dbReference type="SAM" id="MobiDB-lite"/>
    </source>
</evidence>
<dbReference type="EC" id="3.4.-.-" evidence="9"/>